<accession>A0A9P0H3I4</accession>
<organism evidence="2 3">
    <name type="scientific">Nezara viridula</name>
    <name type="common">Southern green stink bug</name>
    <name type="synonym">Cimex viridulus</name>
    <dbReference type="NCBI Taxonomy" id="85310"/>
    <lineage>
        <taxon>Eukaryota</taxon>
        <taxon>Metazoa</taxon>
        <taxon>Ecdysozoa</taxon>
        <taxon>Arthropoda</taxon>
        <taxon>Hexapoda</taxon>
        <taxon>Insecta</taxon>
        <taxon>Pterygota</taxon>
        <taxon>Neoptera</taxon>
        <taxon>Paraneoptera</taxon>
        <taxon>Hemiptera</taxon>
        <taxon>Heteroptera</taxon>
        <taxon>Panheteroptera</taxon>
        <taxon>Pentatomomorpha</taxon>
        <taxon>Pentatomoidea</taxon>
        <taxon>Pentatomidae</taxon>
        <taxon>Pentatominae</taxon>
        <taxon>Nezara</taxon>
    </lineage>
</organism>
<evidence type="ECO:0000313" key="2">
    <source>
        <dbReference type="EMBL" id="CAH1392730.1"/>
    </source>
</evidence>
<name>A0A9P0H3I4_NEZVI</name>
<evidence type="ECO:0000313" key="3">
    <source>
        <dbReference type="Proteomes" id="UP001152798"/>
    </source>
</evidence>
<dbReference type="AlphaFoldDB" id="A0A9P0H3I4"/>
<dbReference type="EMBL" id="OV725078">
    <property type="protein sequence ID" value="CAH1392730.1"/>
    <property type="molecule type" value="Genomic_DNA"/>
</dbReference>
<gene>
    <name evidence="2" type="ORF">NEZAVI_LOCUS3500</name>
</gene>
<protein>
    <submittedName>
        <fullName evidence="2">Uncharacterized protein</fullName>
    </submittedName>
</protein>
<keyword evidence="3" id="KW-1185">Reference proteome</keyword>
<feature type="region of interest" description="Disordered" evidence="1">
    <location>
        <begin position="42"/>
        <end position="69"/>
    </location>
</feature>
<sequence>MTLSAPCSSLSLYPSYSCKGTNIFLSILLSWGGLEAGGPLGPEFPGLGAEQGPQFLSQQPAPEPHLHRDSPEFISSQELKPSNIPFLPVPLPSGIPCNLISDILLPCPHSNTFFTNTFSHP</sequence>
<evidence type="ECO:0000256" key="1">
    <source>
        <dbReference type="SAM" id="MobiDB-lite"/>
    </source>
</evidence>
<dbReference type="Proteomes" id="UP001152798">
    <property type="component" value="Chromosome 2"/>
</dbReference>
<reference evidence="2" key="1">
    <citation type="submission" date="2022-01" db="EMBL/GenBank/DDBJ databases">
        <authorList>
            <person name="King R."/>
        </authorList>
    </citation>
    <scope>NUCLEOTIDE SEQUENCE</scope>
</reference>
<proteinExistence type="predicted"/>